<keyword evidence="5 8" id="KW-0812">Transmembrane</keyword>
<dbReference type="PANTHER" id="PTHR33908:SF11">
    <property type="entry name" value="MEMBRANE PROTEIN"/>
    <property type="match status" value="1"/>
</dbReference>
<feature type="domain" description="Glycosyltransferase RgtA/B/C/D-like" evidence="9">
    <location>
        <begin position="76"/>
        <end position="227"/>
    </location>
</feature>
<evidence type="ECO:0000256" key="6">
    <source>
        <dbReference type="ARBA" id="ARBA00022989"/>
    </source>
</evidence>
<evidence type="ECO:0000259" key="9">
    <source>
        <dbReference type="Pfam" id="PF13231"/>
    </source>
</evidence>
<dbReference type="AlphaFoldDB" id="A0A0F9FWY4"/>
<feature type="transmembrane region" description="Helical" evidence="8">
    <location>
        <begin position="317"/>
        <end position="337"/>
    </location>
</feature>
<keyword evidence="3" id="KW-0328">Glycosyltransferase</keyword>
<dbReference type="GO" id="GO:0005886">
    <property type="term" value="C:plasma membrane"/>
    <property type="evidence" value="ECO:0007669"/>
    <property type="project" value="UniProtKB-SubCell"/>
</dbReference>
<keyword evidence="2" id="KW-1003">Cell membrane</keyword>
<reference evidence="10" key="1">
    <citation type="journal article" date="2015" name="Nature">
        <title>Complex archaea that bridge the gap between prokaryotes and eukaryotes.</title>
        <authorList>
            <person name="Spang A."/>
            <person name="Saw J.H."/>
            <person name="Jorgensen S.L."/>
            <person name="Zaremba-Niedzwiedzka K."/>
            <person name="Martijn J."/>
            <person name="Lind A.E."/>
            <person name="van Eijk R."/>
            <person name="Schleper C."/>
            <person name="Guy L."/>
            <person name="Ettema T.J."/>
        </authorList>
    </citation>
    <scope>NUCLEOTIDE SEQUENCE</scope>
</reference>
<evidence type="ECO:0000256" key="1">
    <source>
        <dbReference type="ARBA" id="ARBA00004651"/>
    </source>
</evidence>
<keyword evidence="6 8" id="KW-1133">Transmembrane helix</keyword>
<organism evidence="10">
    <name type="scientific">marine sediment metagenome</name>
    <dbReference type="NCBI Taxonomy" id="412755"/>
    <lineage>
        <taxon>unclassified sequences</taxon>
        <taxon>metagenomes</taxon>
        <taxon>ecological metagenomes</taxon>
    </lineage>
</organism>
<dbReference type="GO" id="GO:0016763">
    <property type="term" value="F:pentosyltransferase activity"/>
    <property type="evidence" value="ECO:0007669"/>
    <property type="project" value="TreeGrafter"/>
</dbReference>
<feature type="transmembrane region" description="Helical" evidence="8">
    <location>
        <begin position="272"/>
        <end position="288"/>
    </location>
</feature>
<proteinExistence type="predicted"/>
<dbReference type="InterPro" id="IPR038731">
    <property type="entry name" value="RgtA/B/C-like"/>
</dbReference>
<feature type="transmembrane region" description="Helical" evidence="8">
    <location>
        <begin position="295"/>
        <end position="311"/>
    </location>
</feature>
<evidence type="ECO:0000256" key="7">
    <source>
        <dbReference type="ARBA" id="ARBA00023136"/>
    </source>
</evidence>
<feature type="transmembrane region" description="Helical" evidence="8">
    <location>
        <begin position="209"/>
        <end position="228"/>
    </location>
</feature>
<feature type="transmembrane region" description="Helical" evidence="8">
    <location>
        <begin position="349"/>
        <end position="370"/>
    </location>
</feature>
<evidence type="ECO:0000256" key="4">
    <source>
        <dbReference type="ARBA" id="ARBA00022679"/>
    </source>
</evidence>
<gene>
    <name evidence="10" type="ORF">LCGC14_1900790</name>
</gene>
<feature type="transmembrane region" description="Helical" evidence="8">
    <location>
        <begin position="171"/>
        <end position="197"/>
    </location>
</feature>
<sequence>MLDKNSKYAILIIISGFLARLINIKQPILEVAMWRQCETASIARNFYYHGMNIFYPQVLWGGATEGYIGETEFHLYPFTVAILYKIFGVHEYLGRLVSIFAFCGGAFFLYKLSRKYTDEMTAIIALLFYTFNPYIFFFSRAFQPESTMLFLSITMLYFFSEWIDKEGWWRFALMTLCATTAFLVKIPTICLGLPLLYLCLRKYKINFILQWRLWLFAVISLVPIILWCKHSSYLKSINGLSWGNFYLSSFSTYIDPHFYMRVFFTEIFEKDLIYVGGIFFVLGIVFTFKNKEFRFIHYWLLAIIAFFFIGAEKTAHHTYYTIPIIAPASILIGYAISNSIKLITAYKIVGIKRVVLLAVYTLMVISLPLISYHKITGRYKAKRLEKDYPIYNVGKIVDKVIPKNDLIIGGLWGGPQILYYSNRKGWAMNTIGCSIRSIENLRQKGAKYFVTTAQEEIDGNVLNYLKNEYETIRSTDEYLIVHLGNSTSSLKDGRGGNEG</sequence>
<dbReference type="EMBL" id="LAZR01019904">
    <property type="protein sequence ID" value="KKL90828.1"/>
    <property type="molecule type" value="Genomic_DNA"/>
</dbReference>
<accession>A0A0F9FWY4</accession>
<evidence type="ECO:0000256" key="3">
    <source>
        <dbReference type="ARBA" id="ARBA00022676"/>
    </source>
</evidence>
<keyword evidence="4" id="KW-0808">Transferase</keyword>
<dbReference type="InterPro" id="IPR050297">
    <property type="entry name" value="LipidA_mod_glycosyltrf_83"/>
</dbReference>
<comment type="caution">
    <text evidence="10">The sequence shown here is derived from an EMBL/GenBank/DDBJ whole genome shotgun (WGS) entry which is preliminary data.</text>
</comment>
<evidence type="ECO:0000313" key="10">
    <source>
        <dbReference type="EMBL" id="KKL90828.1"/>
    </source>
</evidence>
<keyword evidence="7 8" id="KW-0472">Membrane</keyword>
<dbReference type="PANTHER" id="PTHR33908">
    <property type="entry name" value="MANNOSYLTRANSFERASE YKCB-RELATED"/>
    <property type="match status" value="1"/>
</dbReference>
<evidence type="ECO:0000256" key="2">
    <source>
        <dbReference type="ARBA" id="ARBA00022475"/>
    </source>
</evidence>
<protein>
    <recommendedName>
        <fullName evidence="9">Glycosyltransferase RgtA/B/C/D-like domain-containing protein</fullName>
    </recommendedName>
</protein>
<feature type="transmembrane region" description="Helical" evidence="8">
    <location>
        <begin position="122"/>
        <end position="142"/>
    </location>
</feature>
<dbReference type="Pfam" id="PF13231">
    <property type="entry name" value="PMT_2"/>
    <property type="match status" value="1"/>
</dbReference>
<name>A0A0F9FWY4_9ZZZZ</name>
<evidence type="ECO:0000256" key="8">
    <source>
        <dbReference type="SAM" id="Phobius"/>
    </source>
</evidence>
<dbReference type="GO" id="GO:0008610">
    <property type="term" value="P:lipid biosynthetic process"/>
    <property type="evidence" value="ECO:0007669"/>
    <property type="project" value="UniProtKB-ARBA"/>
</dbReference>
<evidence type="ECO:0000256" key="5">
    <source>
        <dbReference type="ARBA" id="ARBA00022692"/>
    </source>
</evidence>
<comment type="subcellular location">
    <subcellularLocation>
        <location evidence="1">Cell membrane</location>
        <topology evidence="1">Multi-pass membrane protein</topology>
    </subcellularLocation>
</comment>
<feature type="transmembrane region" description="Helical" evidence="8">
    <location>
        <begin position="148"/>
        <end position="164"/>
    </location>
</feature>
<feature type="transmembrane region" description="Helical" evidence="8">
    <location>
        <begin position="92"/>
        <end position="110"/>
    </location>
</feature>